<dbReference type="PANTHER" id="PTHR46206">
    <property type="entry name" value="CYTOCHROME P450"/>
    <property type="match status" value="1"/>
</dbReference>
<evidence type="ECO:0000256" key="5">
    <source>
        <dbReference type="ARBA" id="ARBA00023004"/>
    </source>
</evidence>
<dbReference type="GO" id="GO:0020037">
    <property type="term" value="F:heme binding"/>
    <property type="evidence" value="ECO:0007669"/>
    <property type="project" value="InterPro"/>
</dbReference>
<evidence type="ECO:0000313" key="10">
    <source>
        <dbReference type="Proteomes" id="UP000559256"/>
    </source>
</evidence>
<dbReference type="OrthoDB" id="1844152at2759"/>
<keyword evidence="6 7" id="KW-0349">Heme</keyword>
<dbReference type="Gene3D" id="1.10.630.10">
    <property type="entry name" value="Cytochrome P450"/>
    <property type="match status" value="2"/>
</dbReference>
<dbReference type="InterPro" id="IPR002403">
    <property type="entry name" value="Cyt_P450_E_grp-IV"/>
</dbReference>
<feature type="binding site" description="axial binding residue" evidence="6">
    <location>
        <position position="463"/>
    </location>
    <ligand>
        <name>heme</name>
        <dbReference type="ChEBI" id="CHEBI:30413"/>
    </ligand>
    <ligandPart>
        <name>Fe</name>
        <dbReference type="ChEBI" id="CHEBI:18248"/>
    </ligandPart>
</feature>
<accession>A0A8H5GWV8</accession>
<dbReference type="Pfam" id="PF00067">
    <property type="entry name" value="p450"/>
    <property type="match status" value="1"/>
</dbReference>
<evidence type="ECO:0000256" key="8">
    <source>
        <dbReference type="SAM" id="Phobius"/>
    </source>
</evidence>
<evidence type="ECO:0000256" key="7">
    <source>
        <dbReference type="RuleBase" id="RU000461"/>
    </source>
</evidence>
<organism evidence="9 10">
    <name type="scientific">Tetrapyrgos nigripes</name>
    <dbReference type="NCBI Taxonomy" id="182062"/>
    <lineage>
        <taxon>Eukaryota</taxon>
        <taxon>Fungi</taxon>
        <taxon>Dikarya</taxon>
        <taxon>Basidiomycota</taxon>
        <taxon>Agaricomycotina</taxon>
        <taxon>Agaricomycetes</taxon>
        <taxon>Agaricomycetidae</taxon>
        <taxon>Agaricales</taxon>
        <taxon>Marasmiineae</taxon>
        <taxon>Marasmiaceae</taxon>
        <taxon>Tetrapyrgos</taxon>
    </lineage>
</organism>
<evidence type="ECO:0000313" key="9">
    <source>
        <dbReference type="EMBL" id="KAF5372482.1"/>
    </source>
</evidence>
<dbReference type="CDD" id="cd11041">
    <property type="entry name" value="CYP503A1-like"/>
    <property type="match status" value="1"/>
</dbReference>
<evidence type="ECO:0000256" key="6">
    <source>
        <dbReference type="PIRSR" id="PIRSR602403-1"/>
    </source>
</evidence>
<dbReference type="PRINTS" id="PR00465">
    <property type="entry name" value="EP450IV"/>
</dbReference>
<evidence type="ECO:0008006" key="11">
    <source>
        <dbReference type="Google" id="ProtNLM"/>
    </source>
</evidence>
<keyword evidence="10" id="KW-1185">Reference proteome</keyword>
<name>A0A8H5GWV8_9AGAR</name>
<keyword evidence="5 6" id="KW-0408">Iron</keyword>
<keyword evidence="3 6" id="KW-0479">Metal-binding</keyword>
<dbReference type="AlphaFoldDB" id="A0A8H5GWV8"/>
<feature type="transmembrane region" description="Helical" evidence="8">
    <location>
        <begin position="6"/>
        <end position="25"/>
    </location>
</feature>
<keyword evidence="7" id="KW-0503">Monooxygenase</keyword>
<comment type="similarity">
    <text evidence="2 7">Belongs to the cytochrome P450 family.</text>
</comment>
<reference evidence="9 10" key="1">
    <citation type="journal article" date="2020" name="ISME J.">
        <title>Uncovering the hidden diversity of litter-decomposition mechanisms in mushroom-forming fungi.</title>
        <authorList>
            <person name="Floudas D."/>
            <person name="Bentzer J."/>
            <person name="Ahren D."/>
            <person name="Johansson T."/>
            <person name="Persson P."/>
            <person name="Tunlid A."/>
        </authorList>
    </citation>
    <scope>NUCLEOTIDE SEQUENCE [LARGE SCALE GENOMIC DNA]</scope>
    <source>
        <strain evidence="9 10">CBS 291.85</strain>
    </source>
</reference>
<gene>
    <name evidence="9" type="ORF">D9758_005286</name>
</gene>
<dbReference type="PROSITE" id="PS00086">
    <property type="entry name" value="CYTOCHROME_P450"/>
    <property type="match status" value="1"/>
</dbReference>
<protein>
    <recommendedName>
        <fullName evidence="11">Cytochrome P450</fullName>
    </recommendedName>
</protein>
<keyword evidence="8" id="KW-1133">Transmembrane helix</keyword>
<dbReference type="GO" id="GO:0004497">
    <property type="term" value="F:monooxygenase activity"/>
    <property type="evidence" value="ECO:0007669"/>
    <property type="project" value="UniProtKB-KW"/>
</dbReference>
<dbReference type="InterPro" id="IPR001128">
    <property type="entry name" value="Cyt_P450"/>
</dbReference>
<keyword evidence="8" id="KW-0472">Membrane</keyword>
<dbReference type="InterPro" id="IPR036396">
    <property type="entry name" value="Cyt_P450_sf"/>
</dbReference>
<dbReference type="Proteomes" id="UP000559256">
    <property type="component" value="Unassembled WGS sequence"/>
</dbReference>
<dbReference type="GO" id="GO:0005506">
    <property type="term" value="F:iron ion binding"/>
    <property type="evidence" value="ECO:0007669"/>
    <property type="project" value="InterPro"/>
</dbReference>
<comment type="caution">
    <text evidence="9">The sequence shown here is derived from an EMBL/GenBank/DDBJ whole genome shotgun (WGS) entry which is preliminary data.</text>
</comment>
<dbReference type="InterPro" id="IPR017972">
    <property type="entry name" value="Cyt_P450_CS"/>
</dbReference>
<evidence type="ECO:0000256" key="3">
    <source>
        <dbReference type="ARBA" id="ARBA00022723"/>
    </source>
</evidence>
<evidence type="ECO:0000256" key="1">
    <source>
        <dbReference type="ARBA" id="ARBA00001971"/>
    </source>
</evidence>
<dbReference type="SUPFAM" id="SSF48264">
    <property type="entry name" value="Cytochrome P450"/>
    <property type="match status" value="1"/>
</dbReference>
<dbReference type="GO" id="GO:0016705">
    <property type="term" value="F:oxidoreductase activity, acting on paired donors, with incorporation or reduction of molecular oxygen"/>
    <property type="evidence" value="ECO:0007669"/>
    <property type="project" value="InterPro"/>
</dbReference>
<keyword evidence="4 7" id="KW-0560">Oxidoreductase</keyword>
<keyword evidence="8" id="KW-0812">Transmembrane</keyword>
<proteinExistence type="inferred from homology"/>
<evidence type="ECO:0000256" key="4">
    <source>
        <dbReference type="ARBA" id="ARBA00023002"/>
    </source>
</evidence>
<comment type="cofactor">
    <cofactor evidence="1 6">
        <name>heme</name>
        <dbReference type="ChEBI" id="CHEBI:30413"/>
    </cofactor>
</comment>
<dbReference type="EMBL" id="JAACJM010000005">
    <property type="protein sequence ID" value="KAF5372482.1"/>
    <property type="molecule type" value="Genomic_DNA"/>
</dbReference>
<evidence type="ECO:0000256" key="2">
    <source>
        <dbReference type="ARBA" id="ARBA00010617"/>
    </source>
</evidence>
<sequence>MSNLSTYSAYLLSAFLLFRFIRAYLGNRNSPLRKIPTIGYSSPLLSYISAFRFFTHSQRMIHEGYTKYKGHAFKIPMVNGWHVIVSGLKLIEEIKSASDEYMSLRFAADNFLQAYWQLGDYRHEPDFYLINAVRNKVTRDIAPSFEDVQDEIQAAFSDEIHIKGEEWVPVRVNKTSIRVISRTSNRLFVGLPLCRDSNYRDLNIEFTVDIMIGLSILQLFPDIMKPDVHLFSCKCRPTLNPDSRLVTMLISKVPRQMRRATRLLRPVIEDRLEKDAEYGKDWPGMPTDLISWLIDATPASKRTVENISLQILIINFGAIHTTSIVSSKPDKREVQCIASPAIPSFMNRFGRRYRPSLRRKAGRSLLYSVLKEASRLGGHTPTAMNRLVLKDFTFSDGTTISAGTFVSAAANATHNDESIYPDAHQYRGFRFAEMKSENGGVVGQSMIKTTDKYMLFGHGKHACPGRFFAVNELKTMLAHCLLNYDFKFADRRTEPPLQPG</sequence>